<dbReference type="EMBL" id="CP041666">
    <property type="protein sequence ID" value="QDP40610.1"/>
    <property type="molecule type" value="Genomic_DNA"/>
</dbReference>
<name>A0A516KGS8_9BACI</name>
<gene>
    <name evidence="1" type="ORF">FN924_10660</name>
</gene>
<evidence type="ECO:0000313" key="1">
    <source>
        <dbReference type="EMBL" id="QDP40610.1"/>
    </source>
</evidence>
<dbReference type="OrthoDB" id="2692040at2"/>
<proteinExistence type="predicted"/>
<protein>
    <submittedName>
        <fullName evidence="1">Uncharacterized protein</fullName>
    </submittedName>
</protein>
<accession>A0A516KGS8</accession>
<dbReference type="KEGG" id="aqt:FN924_10660"/>
<dbReference type="RefSeq" id="WP_143894348.1">
    <property type="nucleotide sequence ID" value="NZ_CP041666.1"/>
</dbReference>
<sequence length="62" mass="6978">MKSLVWIASAVLGATVIFQKRYKILNTILAINVLRKLFVRLSMNIPSMRTKILPSIFGRSAS</sequence>
<dbReference type="AlphaFoldDB" id="A0A516KGS8"/>
<evidence type="ECO:0000313" key="2">
    <source>
        <dbReference type="Proteomes" id="UP000315215"/>
    </source>
</evidence>
<reference evidence="1 2" key="1">
    <citation type="submission" date="2019-07" db="EMBL/GenBank/DDBJ databases">
        <authorList>
            <person name="Li J."/>
        </authorList>
    </citation>
    <scope>NUCLEOTIDE SEQUENCE [LARGE SCALE GENOMIC DNA]</scope>
    <source>
        <strain evidence="1 2">TKL69</strain>
    </source>
</reference>
<organism evidence="1 2">
    <name type="scientific">Radiobacillus deserti</name>
    <dbReference type="NCBI Taxonomy" id="2594883"/>
    <lineage>
        <taxon>Bacteria</taxon>
        <taxon>Bacillati</taxon>
        <taxon>Bacillota</taxon>
        <taxon>Bacilli</taxon>
        <taxon>Bacillales</taxon>
        <taxon>Bacillaceae</taxon>
        <taxon>Radiobacillus</taxon>
    </lineage>
</organism>
<dbReference type="Proteomes" id="UP000315215">
    <property type="component" value="Chromosome"/>
</dbReference>
<keyword evidence="2" id="KW-1185">Reference proteome</keyword>